<gene>
    <name evidence="6" type="ORF">SAMN02949497_1813</name>
</gene>
<organism evidence="6 7">
    <name type="scientific">Methylomagnum ishizawai</name>
    <dbReference type="NCBI Taxonomy" id="1760988"/>
    <lineage>
        <taxon>Bacteria</taxon>
        <taxon>Pseudomonadati</taxon>
        <taxon>Pseudomonadota</taxon>
        <taxon>Gammaproteobacteria</taxon>
        <taxon>Methylococcales</taxon>
        <taxon>Methylococcaceae</taxon>
        <taxon>Methylomagnum</taxon>
    </lineage>
</organism>
<comment type="similarity">
    <text evidence="1 4">Belongs to the cyclophilin-type PPIase family.</text>
</comment>
<dbReference type="PRINTS" id="PR00153">
    <property type="entry name" value="CSAPPISMRASE"/>
</dbReference>
<keyword evidence="3 4" id="KW-0413">Isomerase</keyword>
<feature type="domain" description="PPIase cyclophilin-type" evidence="5">
    <location>
        <begin position="42"/>
        <end position="199"/>
    </location>
</feature>
<dbReference type="PROSITE" id="PS00170">
    <property type="entry name" value="CSA_PPIASE_1"/>
    <property type="match status" value="1"/>
</dbReference>
<dbReference type="RefSeq" id="WP_085211930.1">
    <property type="nucleotide sequence ID" value="NZ_FXAM01000001.1"/>
</dbReference>
<dbReference type="InterPro" id="IPR020892">
    <property type="entry name" value="Cyclophilin-type_PPIase_CS"/>
</dbReference>
<proteinExistence type="inferred from homology"/>
<feature type="chain" id="PRO_5011810900" description="Peptidyl-prolyl cis-trans isomerase" evidence="4">
    <location>
        <begin position="21"/>
        <end position="203"/>
    </location>
</feature>
<dbReference type="EMBL" id="FXAM01000001">
    <property type="protein sequence ID" value="SMF94495.1"/>
    <property type="molecule type" value="Genomic_DNA"/>
</dbReference>
<evidence type="ECO:0000313" key="6">
    <source>
        <dbReference type="EMBL" id="SMF94495.1"/>
    </source>
</evidence>
<keyword evidence="2 4" id="KW-0697">Rotamase</keyword>
<evidence type="ECO:0000259" key="5">
    <source>
        <dbReference type="PROSITE" id="PS50072"/>
    </source>
</evidence>
<keyword evidence="4" id="KW-0732">Signal</keyword>
<dbReference type="InterPro" id="IPR044665">
    <property type="entry name" value="E_coli_cyclophilin_A-like"/>
</dbReference>
<sequence>MRVPAALFLCALGLALNCQAADKPKPQEKPKVTDTSPQVKLQTSLGDIVIKLDAAKAPATVQNFLAYVKEGHYDGTIFHRVIPGFMAQGGGFTADFTQKPTHAPIKNEADNGLKNLRGTLAMARTPDPDSASAQFFINYKDNGFLDFKSKTPQGWGYAVFGEVTSGMDVVDKMATIPTGNHGPYGDVPKTPITIEKATLIGGE</sequence>
<dbReference type="InterPro" id="IPR002130">
    <property type="entry name" value="Cyclophilin-type_PPIase_dom"/>
</dbReference>
<dbReference type="STRING" id="1760988.SAMN02949497_1813"/>
<evidence type="ECO:0000256" key="2">
    <source>
        <dbReference type="ARBA" id="ARBA00023110"/>
    </source>
</evidence>
<evidence type="ECO:0000256" key="3">
    <source>
        <dbReference type="ARBA" id="ARBA00023235"/>
    </source>
</evidence>
<reference evidence="6 7" key="1">
    <citation type="submission" date="2016-12" db="EMBL/GenBank/DDBJ databases">
        <authorList>
            <person name="Song W.-J."/>
            <person name="Kurnit D.M."/>
        </authorList>
    </citation>
    <scope>NUCLEOTIDE SEQUENCE [LARGE SCALE GENOMIC DNA]</scope>
    <source>
        <strain evidence="6 7">175</strain>
    </source>
</reference>
<keyword evidence="7" id="KW-1185">Reference proteome</keyword>
<evidence type="ECO:0000256" key="4">
    <source>
        <dbReference type="RuleBase" id="RU363019"/>
    </source>
</evidence>
<dbReference type="PANTHER" id="PTHR43246">
    <property type="entry name" value="PEPTIDYL-PROLYL CIS-TRANS ISOMERASE CYP38, CHLOROPLASTIC"/>
    <property type="match status" value="1"/>
</dbReference>
<dbReference type="SUPFAM" id="SSF50891">
    <property type="entry name" value="Cyclophilin-like"/>
    <property type="match status" value="1"/>
</dbReference>
<dbReference type="OrthoDB" id="9807797at2"/>
<dbReference type="Proteomes" id="UP000192923">
    <property type="component" value="Unassembled WGS sequence"/>
</dbReference>
<dbReference type="Pfam" id="PF00160">
    <property type="entry name" value="Pro_isomerase"/>
    <property type="match status" value="1"/>
</dbReference>
<dbReference type="GO" id="GO:0003755">
    <property type="term" value="F:peptidyl-prolyl cis-trans isomerase activity"/>
    <property type="evidence" value="ECO:0007669"/>
    <property type="project" value="UniProtKB-UniRule"/>
</dbReference>
<evidence type="ECO:0000313" key="7">
    <source>
        <dbReference type="Proteomes" id="UP000192923"/>
    </source>
</evidence>
<dbReference type="PROSITE" id="PS50072">
    <property type="entry name" value="CSA_PPIASE_2"/>
    <property type="match status" value="1"/>
</dbReference>
<dbReference type="AlphaFoldDB" id="A0A1Y6D3E3"/>
<dbReference type="InterPro" id="IPR029000">
    <property type="entry name" value="Cyclophilin-like_dom_sf"/>
</dbReference>
<accession>A0A1Y6D3E3</accession>
<dbReference type="CDD" id="cd01920">
    <property type="entry name" value="cyclophilin_EcCYP_like"/>
    <property type="match status" value="1"/>
</dbReference>
<name>A0A1Y6D3E3_9GAMM</name>
<comment type="function">
    <text evidence="4">PPIases accelerate the folding of proteins. It catalyzes the cis-trans isomerization of proline imidic peptide bonds in oligopeptides.</text>
</comment>
<protein>
    <recommendedName>
        <fullName evidence="4">Peptidyl-prolyl cis-trans isomerase</fullName>
        <shortName evidence="4">PPIase</shortName>
        <ecNumber evidence="4">5.2.1.8</ecNumber>
    </recommendedName>
</protein>
<feature type="signal peptide" evidence="4">
    <location>
        <begin position="1"/>
        <end position="20"/>
    </location>
</feature>
<comment type="catalytic activity">
    <reaction evidence="4">
        <text>[protein]-peptidylproline (omega=180) = [protein]-peptidylproline (omega=0)</text>
        <dbReference type="Rhea" id="RHEA:16237"/>
        <dbReference type="Rhea" id="RHEA-COMP:10747"/>
        <dbReference type="Rhea" id="RHEA-COMP:10748"/>
        <dbReference type="ChEBI" id="CHEBI:83833"/>
        <dbReference type="ChEBI" id="CHEBI:83834"/>
        <dbReference type="EC" id="5.2.1.8"/>
    </reaction>
</comment>
<dbReference type="GO" id="GO:0006457">
    <property type="term" value="P:protein folding"/>
    <property type="evidence" value="ECO:0007669"/>
    <property type="project" value="InterPro"/>
</dbReference>
<dbReference type="Gene3D" id="2.40.100.10">
    <property type="entry name" value="Cyclophilin-like"/>
    <property type="match status" value="1"/>
</dbReference>
<dbReference type="EC" id="5.2.1.8" evidence="4"/>
<evidence type="ECO:0000256" key="1">
    <source>
        <dbReference type="ARBA" id="ARBA00007365"/>
    </source>
</evidence>